<keyword evidence="1" id="KW-0678">Repressor</keyword>
<evidence type="ECO:0000256" key="2">
    <source>
        <dbReference type="ARBA" id="ARBA00022795"/>
    </source>
</evidence>
<organism evidence="4 6">
    <name type="scientific">Agathobacter rectalis</name>
    <dbReference type="NCBI Taxonomy" id="39491"/>
    <lineage>
        <taxon>Bacteria</taxon>
        <taxon>Bacillati</taxon>
        <taxon>Bacillota</taxon>
        <taxon>Clostridia</taxon>
        <taxon>Lachnospirales</taxon>
        <taxon>Lachnospiraceae</taxon>
        <taxon>Agathobacter</taxon>
    </lineage>
</organism>
<evidence type="ECO:0000313" key="5">
    <source>
        <dbReference type="EMBL" id="PWE84579.1"/>
    </source>
</evidence>
<dbReference type="GO" id="GO:0006402">
    <property type="term" value="P:mRNA catabolic process"/>
    <property type="evidence" value="ECO:0007669"/>
    <property type="project" value="InterPro"/>
</dbReference>
<evidence type="ECO:0000313" key="6">
    <source>
        <dbReference type="Proteomes" id="UP000095673"/>
    </source>
</evidence>
<proteinExistence type="predicted"/>
<dbReference type="GO" id="GO:0006109">
    <property type="term" value="P:regulation of carbohydrate metabolic process"/>
    <property type="evidence" value="ECO:0007669"/>
    <property type="project" value="InterPro"/>
</dbReference>
<sequence length="95" mass="10830">MLKLSLKEGEYVNIGDNIRVVYAGGSGKNGRLLIDAPRDMNISRSNNDPNPEKRKDTYYPEPKISEEAQHEIKKIIWNERQKKAKSAKSETDKNA</sequence>
<dbReference type="Pfam" id="PF02599">
    <property type="entry name" value="CsrA"/>
    <property type="match status" value="1"/>
</dbReference>
<dbReference type="Proteomes" id="UP000095673">
    <property type="component" value="Unassembled WGS sequence"/>
</dbReference>
<dbReference type="RefSeq" id="WP_015568622.1">
    <property type="nucleotide sequence ID" value="NZ_CYXM01000010.1"/>
</dbReference>
<dbReference type="AlphaFoldDB" id="A0A173UH09"/>
<dbReference type="Gene3D" id="2.60.40.4380">
    <property type="entry name" value="Translational regulator CsrA"/>
    <property type="match status" value="1"/>
</dbReference>
<feature type="region of interest" description="Disordered" evidence="3">
    <location>
        <begin position="36"/>
        <end position="66"/>
    </location>
</feature>
<dbReference type="SUPFAM" id="SSF117130">
    <property type="entry name" value="CsrA-like"/>
    <property type="match status" value="1"/>
</dbReference>
<dbReference type="EMBL" id="CYXM01000010">
    <property type="protein sequence ID" value="CUN13626.1"/>
    <property type="molecule type" value="Genomic_DNA"/>
</dbReference>
<feature type="compositionally biased region" description="Basic and acidic residues" evidence="3">
    <location>
        <begin position="50"/>
        <end position="66"/>
    </location>
</feature>
<dbReference type="Proteomes" id="UP000245905">
    <property type="component" value="Unassembled WGS sequence"/>
</dbReference>
<protein>
    <submittedName>
        <fullName evidence="4">Carbon storage regulator</fullName>
    </submittedName>
    <submittedName>
        <fullName evidence="5">Global regulator protein family</fullName>
    </submittedName>
</protein>
<dbReference type="InterPro" id="IPR036107">
    <property type="entry name" value="CsrA_sf"/>
</dbReference>
<reference evidence="5 7" key="1">
    <citation type="submission" date="2014-09" db="EMBL/GenBank/DDBJ databases">
        <title>Butyrate-producing bacteria isolated from human gut.</title>
        <authorList>
            <person name="Zhang Q."/>
            <person name="Zhao L."/>
        </authorList>
    </citation>
    <scope>NUCLEOTIDE SEQUENCE [LARGE SCALE GENOMIC DNA]</scope>
    <source>
        <strain evidence="5 7">R22</strain>
    </source>
</reference>
<keyword evidence="2" id="KW-1005">Bacterial flagellum biogenesis</keyword>
<name>A0A173UH09_9FIRM</name>
<dbReference type="EMBL" id="JRFS01000004">
    <property type="protein sequence ID" value="PWE84579.1"/>
    <property type="molecule type" value="Genomic_DNA"/>
</dbReference>
<evidence type="ECO:0000256" key="3">
    <source>
        <dbReference type="SAM" id="MobiDB-lite"/>
    </source>
</evidence>
<evidence type="ECO:0000256" key="1">
    <source>
        <dbReference type="ARBA" id="ARBA00022491"/>
    </source>
</evidence>
<dbReference type="InterPro" id="IPR003751">
    <property type="entry name" value="CsrA"/>
</dbReference>
<dbReference type="GO" id="GO:0044781">
    <property type="term" value="P:bacterial-type flagellum organization"/>
    <property type="evidence" value="ECO:0007669"/>
    <property type="project" value="UniProtKB-KW"/>
</dbReference>
<reference evidence="4 6" key="2">
    <citation type="submission" date="2015-09" db="EMBL/GenBank/DDBJ databases">
        <authorList>
            <consortium name="Pathogen Informatics"/>
        </authorList>
    </citation>
    <scope>NUCLEOTIDE SEQUENCE [LARGE SCALE GENOMIC DNA]</scope>
    <source>
        <strain evidence="4 6">2789STDY5834968</strain>
    </source>
</reference>
<evidence type="ECO:0000313" key="4">
    <source>
        <dbReference type="EMBL" id="CUN13626.1"/>
    </source>
</evidence>
<evidence type="ECO:0000313" key="7">
    <source>
        <dbReference type="Proteomes" id="UP000245905"/>
    </source>
</evidence>
<gene>
    <name evidence="4" type="ORF">ERS852580_02146</name>
    <name evidence="5" type="ORF">LD38_04300</name>
</gene>
<dbReference type="GO" id="GO:0003723">
    <property type="term" value="F:RNA binding"/>
    <property type="evidence" value="ECO:0007669"/>
    <property type="project" value="InterPro"/>
</dbReference>
<accession>A0A173UH09</accession>
<dbReference type="OrthoDB" id="9809061at2"/>